<evidence type="ECO:0000259" key="9">
    <source>
        <dbReference type="Pfam" id="PF01494"/>
    </source>
</evidence>
<feature type="domain" description="FAD-binding" evidence="9">
    <location>
        <begin position="5"/>
        <end position="349"/>
    </location>
</feature>
<reference evidence="10 11" key="1">
    <citation type="submission" date="2016-12" db="EMBL/GenBank/DDBJ databases">
        <authorList>
            <person name="Song W.-J."/>
            <person name="Kurnit D.M."/>
        </authorList>
    </citation>
    <scope>NUCLEOTIDE SEQUENCE [LARGE SCALE GENOMIC DNA]</scope>
    <source>
        <strain evidence="10 11">175</strain>
    </source>
</reference>
<evidence type="ECO:0000256" key="1">
    <source>
        <dbReference type="ARBA" id="ARBA00001974"/>
    </source>
</evidence>
<dbReference type="GO" id="GO:0008681">
    <property type="term" value="F:2-octaprenyl-6-methoxyphenol hydroxylase activity"/>
    <property type="evidence" value="ECO:0007669"/>
    <property type="project" value="InterPro"/>
</dbReference>
<organism evidence="10 11">
    <name type="scientific">Methylomagnum ishizawai</name>
    <dbReference type="NCBI Taxonomy" id="1760988"/>
    <lineage>
        <taxon>Bacteria</taxon>
        <taxon>Pseudomonadati</taxon>
        <taxon>Pseudomonadota</taxon>
        <taxon>Gammaproteobacteria</taxon>
        <taxon>Methylococcales</taxon>
        <taxon>Methylococcaceae</taxon>
        <taxon>Methylomagnum</taxon>
    </lineage>
</organism>
<dbReference type="PROSITE" id="PS01304">
    <property type="entry name" value="UBIH"/>
    <property type="match status" value="1"/>
</dbReference>
<evidence type="ECO:0000256" key="8">
    <source>
        <dbReference type="ARBA" id="ARBA00065734"/>
    </source>
</evidence>
<evidence type="ECO:0000313" key="10">
    <source>
        <dbReference type="EMBL" id="SMF96422.1"/>
    </source>
</evidence>
<dbReference type="GO" id="GO:0071949">
    <property type="term" value="F:FAD binding"/>
    <property type="evidence" value="ECO:0007669"/>
    <property type="project" value="InterPro"/>
</dbReference>
<evidence type="ECO:0000313" key="11">
    <source>
        <dbReference type="Proteomes" id="UP000192923"/>
    </source>
</evidence>
<keyword evidence="4" id="KW-0285">Flavoprotein</keyword>
<dbReference type="Proteomes" id="UP000192923">
    <property type="component" value="Unassembled WGS sequence"/>
</dbReference>
<dbReference type="NCBIfam" id="TIGR01988">
    <property type="entry name" value="Ubi-OHases"/>
    <property type="match status" value="1"/>
</dbReference>
<dbReference type="GO" id="GO:0110142">
    <property type="term" value="C:ubiquinone biosynthesis complex"/>
    <property type="evidence" value="ECO:0007669"/>
    <property type="project" value="UniProtKB-ARBA"/>
</dbReference>
<dbReference type="Pfam" id="PF01494">
    <property type="entry name" value="FAD_binding_3"/>
    <property type="match status" value="1"/>
</dbReference>
<comment type="pathway">
    <text evidence="2">Cofactor biosynthesis; ubiquinone biosynthesis.</text>
</comment>
<evidence type="ECO:0000256" key="6">
    <source>
        <dbReference type="ARBA" id="ARBA00023002"/>
    </source>
</evidence>
<protein>
    <submittedName>
        <fullName evidence="10">2-octaprenyl-6-methoxyphenol hydroxylase</fullName>
    </submittedName>
</protein>
<dbReference type="AlphaFoldDB" id="A0A1Y6D7F5"/>
<evidence type="ECO:0000256" key="4">
    <source>
        <dbReference type="ARBA" id="ARBA00022630"/>
    </source>
</evidence>
<dbReference type="InterPro" id="IPR036188">
    <property type="entry name" value="FAD/NAD-bd_sf"/>
</dbReference>
<dbReference type="FunFam" id="3.50.50.60:FF:000021">
    <property type="entry name" value="Ubiquinone biosynthesis monooxygenase COQ6"/>
    <property type="match status" value="1"/>
</dbReference>
<dbReference type="RefSeq" id="WP_085215312.1">
    <property type="nucleotide sequence ID" value="NZ_FXAM01000001.1"/>
</dbReference>
<dbReference type="PANTHER" id="PTHR43876">
    <property type="entry name" value="UBIQUINONE BIOSYNTHESIS MONOOXYGENASE COQ6, MITOCHONDRIAL"/>
    <property type="match status" value="1"/>
</dbReference>
<dbReference type="InterPro" id="IPR002938">
    <property type="entry name" value="FAD-bd"/>
</dbReference>
<dbReference type="NCBIfam" id="NF004356">
    <property type="entry name" value="PRK05732.1"/>
    <property type="match status" value="1"/>
</dbReference>
<dbReference type="OrthoDB" id="9769565at2"/>
<comment type="similarity">
    <text evidence="3">Belongs to the UbiH/COQ6 family.</text>
</comment>
<sequence>MNYDYDLLIVGGGLVGGSLALALKDAPLRVGVVEALTPEERRRSPAGHRALALSRGTAQVLDGLGVWREVAPEAMAIRHIHVSDRGHFGKTRLHAADQGVDALGYVAVARVLEDAIERGLERLPIDRLCPARIIGLKAGAEGVCVTLKRDGECLGLNAKLVVAADGGNSSVRNLLGIEQEVRDYGQTAIVTEVRTEKDTRFTAYERFTASGPLAFLPLGRKQCSVVWTLKDADAEEVLALSEAEFTARLQAVFGYWLGRIEPAAVRQGFPLKLVRAEKMVDERVILIGNAMHQIHPVAGQGFNLGLRDAALLADRLWAQTGFGEDIGEAGFLARYAEARRRDLANVIRFTDSLVRIFSNGFPPLALARNLALLALDRLPPAKRLLARHAMGYGVRL</sequence>
<gene>
    <name evidence="10" type="ORF">SAMN02949497_3819</name>
</gene>
<dbReference type="PANTHER" id="PTHR43876:SF8">
    <property type="entry name" value="2-OCTAPRENYL-6-METHOXYPHENOL HYDROXYLASE"/>
    <property type="match status" value="1"/>
</dbReference>
<keyword evidence="6" id="KW-0560">Oxidoreductase</keyword>
<dbReference type="InterPro" id="IPR011295">
    <property type="entry name" value="UbiH"/>
</dbReference>
<dbReference type="EMBL" id="FXAM01000001">
    <property type="protein sequence ID" value="SMF96422.1"/>
    <property type="molecule type" value="Genomic_DNA"/>
</dbReference>
<dbReference type="NCBIfam" id="TIGR01984">
    <property type="entry name" value="UbiH"/>
    <property type="match status" value="1"/>
</dbReference>
<dbReference type="InterPro" id="IPR051205">
    <property type="entry name" value="UbiH/COQ6_monooxygenase"/>
</dbReference>
<keyword evidence="11" id="KW-1185">Reference proteome</keyword>
<keyword evidence="5" id="KW-0274">FAD</keyword>
<comment type="subunit">
    <text evidence="8">Component of the Ubi complex metabolon, which regroups five ubiquinone biosynthesis proteins (UbiE, UbiF, UbiG, UbiH and UbiI) and two accessory factors (UbiK and the lipid-binding protein UbiJ).</text>
</comment>
<keyword evidence="7" id="KW-0503">Monooxygenase</keyword>
<evidence type="ECO:0000256" key="2">
    <source>
        <dbReference type="ARBA" id="ARBA00004749"/>
    </source>
</evidence>
<name>A0A1Y6D7F5_9GAMM</name>
<dbReference type="InterPro" id="IPR018168">
    <property type="entry name" value="Ubi_Hdrlase_CS"/>
</dbReference>
<evidence type="ECO:0000256" key="3">
    <source>
        <dbReference type="ARBA" id="ARBA00005349"/>
    </source>
</evidence>
<dbReference type="UniPathway" id="UPA00232"/>
<evidence type="ECO:0000256" key="5">
    <source>
        <dbReference type="ARBA" id="ARBA00022827"/>
    </source>
</evidence>
<dbReference type="PRINTS" id="PR00420">
    <property type="entry name" value="RNGMNOXGNASE"/>
</dbReference>
<dbReference type="InterPro" id="IPR010971">
    <property type="entry name" value="UbiH/COQ6"/>
</dbReference>
<accession>A0A1Y6D7F5</accession>
<evidence type="ECO:0000256" key="7">
    <source>
        <dbReference type="ARBA" id="ARBA00023033"/>
    </source>
</evidence>
<proteinExistence type="inferred from homology"/>
<comment type="cofactor">
    <cofactor evidence="1">
        <name>FAD</name>
        <dbReference type="ChEBI" id="CHEBI:57692"/>
    </cofactor>
</comment>
<dbReference type="GO" id="GO:0006744">
    <property type="term" value="P:ubiquinone biosynthetic process"/>
    <property type="evidence" value="ECO:0007669"/>
    <property type="project" value="UniProtKB-UniPathway"/>
</dbReference>
<dbReference type="Gene3D" id="3.50.50.60">
    <property type="entry name" value="FAD/NAD(P)-binding domain"/>
    <property type="match status" value="2"/>
</dbReference>
<dbReference type="SUPFAM" id="SSF51905">
    <property type="entry name" value="FAD/NAD(P)-binding domain"/>
    <property type="match status" value="1"/>
</dbReference>
<dbReference type="STRING" id="1760988.SAMN02949497_3819"/>